<feature type="compositionally biased region" description="Basic and acidic residues" evidence="1">
    <location>
        <begin position="132"/>
        <end position="141"/>
    </location>
</feature>
<evidence type="ECO:0000256" key="1">
    <source>
        <dbReference type="SAM" id="MobiDB-lite"/>
    </source>
</evidence>
<dbReference type="EMBL" id="CDMZ01005728">
    <property type="protein sequence ID" value="CEM53812.1"/>
    <property type="molecule type" value="Genomic_DNA"/>
</dbReference>
<gene>
    <name evidence="2" type="ORF">Cvel_12277</name>
</gene>
<name>A0A0G4I9W8_9ALVE</name>
<feature type="region of interest" description="Disordered" evidence="1">
    <location>
        <begin position="201"/>
        <end position="263"/>
    </location>
</feature>
<evidence type="ECO:0000313" key="2">
    <source>
        <dbReference type="EMBL" id="CEM53812.1"/>
    </source>
</evidence>
<reference evidence="2" key="1">
    <citation type="submission" date="2014-11" db="EMBL/GenBank/DDBJ databases">
        <authorList>
            <person name="Otto D Thomas"/>
            <person name="Naeem Raeece"/>
        </authorList>
    </citation>
    <scope>NUCLEOTIDE SEQUENCE</scope>
</reference>
<feature type="compositionally biased region" description="Gly residues" evidence="1">
    <location>
        <begin position="144"/>
        <end position="157"/>
    </location>
</feature>
<dbReference type="VEuPathDB" id="CryptoDB:Cvel_12277"/>
<accession>A0A0G4I9W8</accession>
<protein>
    <submittedName>
        <fullName evidence="2">Uncharacterized protein</fullName>
    </submittedName>
</protein>
<feature type="compositionally biased region" description="Basic and acidic residues" evidence="1">
    <location>
        <begin position="243"/>
        <end position="263"/>
    </location>
</feature>
<feature type="region of interest" description="Disordered" evidence="1">
    <location>
        <begin position="63"/>
        <end position="181"/>
    </location>
</feature>
<dbReference type="AlphaFoldDB" id="A0A0G4I9W8"/>
<organism evidence="2">
    <name type="scientific">Chromera velia CCMP2878</name>
    <dbReference type="NCBI Taxonomy" id="1169474"/>
    <lineage>
        <taxon>Eukaryota</taxon>
        <taxon>Sar</taxon>
        <taxon>Alveolata</taxon>
        <taxon>Colpodellida</taxon>
        <taxon>Chromeraceae</taxon>
        <taxon>Chromera</taxon>
    </lineage>
</organism>
<feature type="compositionally biased region" description="Acidic residues" evidence="1">
    <location>
        <begin position="69"/>
        <end position="108"/>
    </location>
</feature>
<sequence>MSGIGEKGRAVLKSKLSRLYKTDSICKQRLDAIAKIKYATMPQLMEMAQACNLQGLLASLRGQPADLTQEGDGEEDEEGDEEEEEGDEEEEEEEDEEVEEEEQVEDEEQGRRREVLQGASWDSRTVASFGKDGGKGDERTTGRSGEGGQTIRGGDAGWGTDDTYEQIQDDPGAPGKSRKMRMPQRFHCAALWRCVWDWRETLPTTQPPPNRSCLGDPRDGLPSTHAPHHASNGCRGLGKRRERKDSPRRSRQAKADRRCEDRS</sequence>
<proteinExistence type="predicted"/>